<evidence type="ECO:0000256" key="3">
    <source>
        <dbReference type="ARBA" id="ARBA00022457"/>
    </source>
</evidence>
<dbReference type="InterPro" id="IPR001126">
    <property type="entry name" value="UmuC"/>
</dbReference>
<dbReference type="EC" id="2.7.7.7" evidence="15"/>
<accession>A0A833CCI4</accession>
<dbReference type="InterPro" id="IPR050116">
    <property type="entry name" value="DNA_polymerase-Y"/>
</dbReference>
<evidence type="ECO:0000256" key="9">
    <source>
        <dbReference type="ARBA" id="ARBA00022763"/>
    </source>
</evidence>
<keyword evidence="3 15" id="KW-0515">Mutator protein</keyword>
<evidence type="ECO:0000256" key="1">
    <source>
        <dbReference type="ARBA" id="ARBA00004496"/>
    </source>
</evidence>
<dbReference type="InterPro" id="IPR043128">
    <property type="entry name" value="Rev_trsase/Diguanyl_cyclase"/>
</dbReference>
<comment type="similarity">
    <text evidence="2 15">Belongs to the DNA polymerase type-Y family.</text>
</comment>
<feature type="active site" evidence="15">
    <location>
        <position position="104"/>
    </location>
</feature>
<evidence type="ECO:0000256" key="6">
    <source>
        <dbReference type="ARBA" id="ARBA00022695"/>
    </source>
</evidence>
<evidence type="ECO:0000256" key="5">
    <source>
        <dbReference type="ARBA" id="ARBA00022679"/>
    </source>
</evidence>
<dbReference type="InterPro" id="IPR022880">
    <property type="entry name" value="DNApol_IV"/>
</dbReference>
<keyword evidence="10 15" id="KW-0460">Magnesium</keyword>
<dbReference type="FunFam" id="3.40.1170.60:FF:000001">
    <property type="entry name" value="DNA polymerase IV"/>
    <property type="match status" value="1"/>
</dbReference>
<name>A0A833CCI4_9FIRM</name>
<dbReference type="GO" id="GO:0042276">
    <property type="term" value="P:error-prone translesion synthesis"/>
    <property type="evidence" value="ECO:0007669"/>
    <property type="project" value="TreeGrafter"/>
</dbReference>
<dbReference type="RefSeq" id="WP_127006939.1">
    <property type="nucleotide sequence ID" value="NZ_RQUZ01000001.1"/>
</dbReference>
<dbReference type="NCBIfam" id="NF002677">
    <property type="entry name" value="PRK02406.1"/>
    <property type="match status" value="1"/>
</dbReference>
<dbReference type="GO" id="GO:0005829">
    <property type="term" value="C:cytosol"/>
    <property type="evidence" value="ECO:0007669"/>
    <property type="project" value="TreeGrafter"/>
</dbReference>
<evidence type="ECO:0000313" key="17">
    <source>
        <dbReference type="EMBL" id="KAB1479875.1"/>
    </source>
</evidence>
<reference evidence="17 18" key="1">
    <citation type="submission" date="2019-09" db="EMBL/GenBank/DDBJ databases">
        <title>Draft genome sequence of 3 type strains from the CCUG.</title>
        <authorList>
            <person name="Pineiro-Iglesias B."/>
            <person name="Tunovic T."/>
            <person name="Unosson C."/>
            <person name="Inganas E."/>
            <person name="Ohlen M."/>
            <person name="Cardew S."/>
            <person name="Jensie-Markopoulos S."/>
            <person name="Salva-Serra F."/>
            <person name="Jaen-Luchoro D."/>
            <person name="Karlsson R."/>
            <person name="Svensson-Stadler L."/>
            <person name="Chun J."/>
            <person name="Moore E."/>
        </authorList>
    </citation>
    <scope>NUCLEOTIDE SEQUENCE [LARGE SCALE GENOMIC DNA]</scope>
    <source>
        <strain evidence="17 18">CCUG 65427</strain>
    </source>
</reference>
<dbReference type="InterPro" id="IPR024728">
    <property type="entry name" value="PolY_HhH_motif"/>
</dbReference>
<evidence type="ECO:0000256" key="15">
    <source>
        <dbReference type="HAMAP-Rule" id="MF_01113"/>
    </source>
</evidence>
<feature type="binding site" evidence="15">
    <location>
        <position position="9"/>
    </location>
    <ligand>
        <name>Mg(2+)</name>
        <dbReference type="ChEBI" id="CHEBI:18420"/>
    </ligand>
</feature>
<dbReference type="CDD" id="cd03586">
    <property type="entry name" value="PolY_Pol_IV_kappa"/>
    <property type="match status" value="1"/>
</dbReference>
<dbReference type="EMBL" id="WBKH01000001">
    <property type="protein sequence ID" value="KAB1479875.1"/>
    <property type="molecule type" value="Genomic_DNA"/>
</dbReference>
<dbReference type="PANTHER" id="PTHR11076">
    <property type="entry name" value="DNA REPAIR POLYMERASE UMUC / TRANSFERASE FAMILY MEMBER"/>
    <property type="match status" value="1"/>
</dbReference>
<dbReference type="GO" id="GO:0006261">
    <property type="term" value="P:DNA-templated DNA replication"/>
    <property type="evidence" value="ECO:0007669"/>
    <property type="project" value="UniProtKB-UniRule"/>
</dbReference>
<organism evidence="17 18">
    <name type="scientific">Veillonella seminalis</name>
    <dbReference type="NCBI Taxonomy" id="1502943"/>
    <lineage>
        <taxon>Bacteria</taxon>
        <taxon>Bacillati</taxon>
        <taxon>Bacillota</taxon>
        <taxon>Negativicutes</taxon>
        <taxon>Veillonellales</taxon>
        <taxon>Veillonellaceae</taxon>
        <taxon>Veillonella</taxon>
    </lineage>
</organism>
<evidence type="ECO:0000256" key="4">
    <source>
        <dbReference type="ARBA" id="ARBA00022490"/>
    </source>
</evidence>
<comment type="caution">
    <text evidence="17">The sequence shown here is derived from an EMBL/GenBank/DDBJ whole genome shotgun (WGS) entry which is preliminary data.</text>
</comment>
<feature type="site" description="Substrate discrimination" evidence="15">
    <location>
        <position position="14"/>
    </location>
</feature>
<keyword evidence="6 15" id="KW-0548">Nucleotidyltransferase</keyword>
<keyword evidence="4 15" id="KW-0963">Cytoplasm</keyword>
<dbReference type="GO" id="GO:0009432">
    <property type="term" value="P:SOS response"/>
    <property type="evidence" value="ECO:0007669"/>
    <property type="project" value="TreeGrafter"/>
</dbReference>
<dbReference type="SUPFAM" id="SSF100879">
    <property type="entry name" value="Lesion bypass DNA polymerase (Y-family), little finger domain"/>
    <property type="match status" value="1"/>
</dbReference>
<dbReference type="Gene3D" id="3.30.70.270">
    <property type="match status" value="1"/>
</dbReference>
<evidence type="ECO:0000256" key="10">
    <source>
        <dbReference type="ARBA" id="ARBA00022842"/>
    </source>
</evidence>
<dbReference type="NCBIfam" id="NF002882">
    <property type="entry name" value="PRK03348.1"/>
    <property type="match status" value="1"/>
</dbReference>
<evidence type="ECO:0000256" key="13">
    <source>
        <dbReference type="ARBA" id="ARBA00023204"/>
    </source>
</evidence>
<proteinExistence type="inferred from homology"/>
<dbReference type="PANTHER" id="PTHR11076:SF33">
    <property type="entry name" value="DNA POLYMERASE KAPPA"/>
    <property type="match status" value="1"/>
</dbReference>
<dbReference type="InterPro" id="IPR043502">
    <property type="entry name" value="DNA/RNA_pol_sf"/>
</dbReference>
<dbReference type="Gene3D" id="3.40.1170.60">
    <property type="match status" value="1"/>
</dbReference>
<dbReference type="AlphaFoldDB" id="A0A833CCI4"/>
<dbReference type="Proteomes" id="UP000434554">
    <property type="component" value="Unassembled WGS sequence"/>
</dbReference>
<dbReference type="GO" id="GO:0003887">
    <property type="term" value="F:DNA-directed DNA polymerase activity"/>
    <property type="evidence" value="ECO:0007669"/>
    <property type="project" value="UniProtKB-UniRule"/>
</dbReference>
<evidence type="ECO:0000256" key="14">
    <source>
        <dbReference type="ARBA" id="ARBA00049244"/>
    </source>
</evidence>
<evidence type="ECO:0000256" key="2">
    <source>
        <dbReference type="ARBA" id="ARBA00010945"/>
    </source>
</evidence>
<keyword evidence="5 15" id="KW-0808">Transferase</keyword>
<dbReference type="SUPFAM" id="SSF56672">
    <property type="entry name" value="DNA/RNA polymerases"/>
    <property type="match status" value="1"/>
</dbReference>
<comment type="subunit">
    <text evidence="15">Monomer.</text>
</comment>
<dbReference type="Pfam" id="PF11799">
    <property type="entry name" value="IMS_C"/>
    <property type="match status" value="1"/>
</dbReference>
<dbReference type="Gene3D" id="1.10.150.20">
    <property type="entry name" value="5' to 3' exonuclease, C-terminal subdomain"/>
    <property type="match status" value="1"/>
</dbReference>
<keyword evidence="7 15" id="KW-0235">DNA replication</keyword>
<comment type="catalytic activity">
    <reaction evidence="14 15">
        <text>DNA(n) + a 2'-deoxyribonucleoside 5'-triphosphate = DNA(n+1) + diphosphate</text>
        <dbReference type="Rhea" id="RHEA:22508"/>
        <dbReference type="Rhea" id="RHEA-COMP:17339"/>
        <dbReference type="Rhea" id="RHEA-COMP:17340"/>
        <dbReference type="ChEBI" id="CHEBI:33019"/>
        <dbReference type="ChEBI" id="CHEBI:61560"/>
        <dbReference type="ChEBI" id="CHEBI:173112"/>
        <dbReference type="EC" id="2.7.7.7"/>
    </reaction>
</comment>
<dbReference type="GO" id="GO:0000287">
    <property type="term" value="F:magnesium ion binding"/>
    <property type="evidence" value="ECO:0007669"/>
    <property type="project" value="UniProtKB-UniRule"/>
</dbReference>
<evidence type="ECO:0000256" key="7">
    <source>
        <dbReference type="ARBA" id="ARBA00022705"/>
    </source>
</evidence>
<dbReference type="PROSITE" id="PS50173">
    <property type="entry name" value="UMUC"/>
    <property type="match status" value="1"/>
</dbReference>
<evidence type="ECO:0000256" key="11">
    <source>
        <dbReference type="ARBA" id="ARBA00022932"/>
    </source>
</evidence>
<evidence type="ECO:0000256" key="12">
    <source>
        <dbReference type="ARBA" id="ARBA00023125"/>
    </source>
</evidence>
<sequence length="398" mass="45121">MRRWIMHVDMDAFYASVEQRDNPEYRGRPVIVGGLSSRGVVATASYEARKLGVHSAMSMAKARQLCPDGIYLRPRFEVYHAISEQVHAIMERYTPYIEPLSLDEAFLDVTGLHNRFAGPYAVGKAIKVDILEATGLVASVGLAPNKYLAKLASDIKKPDGLVVIPYGQEARFIANLPVKRLWGVGRQTEKRLNEAGFYKIGQIAALPDESKLHPVAGNQAKRLYDLARGIDERPVEYERMIHSIGNELTYETDLTDEVVIDREWHYFAHKVAKRLRRQGLKGHTVAIKVRFNDFKTISRQKRLDMPTDNEETLYRIGLLLYNKLNIDKPIRLLGLTVSDFAGDWGQISLFENEVSQDELAKTVDDLEAKFGEGIVMKGALWERAAGQKREEENQDETF</sequence>
<dbReference type="Pfam" id="PF11798">
    <property type="entry name" value="IMS_HHH"/>
    <property type="match status" value="1"/>
</dbReference>
<comment type="subcellular location">
    <subcellularLocation>
        <location evidence="1 15">Cytoplasm</location>
    </subcellularLocation>
</comment>
<dbReference type="GeneID" id="83054190"/>
<feature type="binding site" evidence="15">
    <location>
        <position position="103"/>
    </location>
    <ligand>
        <name>Mg(2+)</name>
        <dbReference type="ChEBI" id="CHEBI:18420"/>
    </ligand>
</feature>
<dbReference type="GO" id="GO:0003684">
    <property type="term" value="F:damaged DNA binding"/>
    <property type="evidence" value="ECO:0007669"/>
    <property type="project" value="InterPro"/>
</dbReference>
<comment type="cofactor">
    <cofactor evidence="15">
        <name>Mg(2+)</name>
        <dbReference type="ChEBI" id="CHEBI:18420"/>
    </cofactor>
    <text evidence="15">Binds 2 magnesium ions per subunit.</text>
</comment>
<dbReference type="Pfam" id="PF00817">
    <property type="entry name" value="IMS"/>
    <property type="match status" value="1"/>
</dbReference>
<evidence type="ECO:0000256" key="8">
    <source>
        <dbReference type="ARBA" id="ARBA00022723"/>
    </source>
</evidence>
<gene>
    <name evidence="15" type="primary">dinB</name>
    <name evidence="17" type="ORF">F8R14_00990</name>
</gene>
<feature type="domain" description="UmuC" evidence="16">
    <location>
        <begin position="5"/>
        <end position="185"/>
    </location>
</feature>
<dbReference type="Gene3D" id="3.30.1490.100">
    <property type="entry name" value="DNA polymerase, Y-family, little finger domain"/>
    <property type="match status" value="1"/>
</dbReference>
<evidence type="ECO:0000259" key="16">
    <source>
        <dbReference type="PROSITE" id="PS50173"/>
    </source>
</evidence>
<keyword evidence="13 15" id="KW-0234">DNA repair</keyword>
<dbReference type="GO" id="GO:0006281">
    <property type="term" value="P:DNA repair"/>
    <property type="evidence" value="ECO:0007669"/>
    <property type="project" value="UniProtKB-UniRule"/>
</dbReference>
<keyword evidence="9 15" id="KW-0227">DNA damage</keyword>
<keyword evidence="12 15" id="KW-0238">DNA-binding</keyword>
<dbReference type="HAMAP" id="MF_01113">
    <property type="entry name" value="DNApol_IV"/>
    <property type="match status" value="1"/>
</dbReference>
<evidence type="ECO:0000313" key="18">
    <source>
        <dbReference type="Proteomes" id="UP000434554"/>
    </source>
</evidence>
<keyword evidence="8 15" id="KW-0479">Metal-binding</keyword>
<protein>
    <recommendedName>
        <fullName evidence="15">DNA polymerase IV</fullName>
        <shortName evidence="15">Pol IV</shortName>
        <ecNumber evidence="15">2.7.7.7</ecNumber>
    </recommendedName>
</protein>
<dbReference type="InterPro" id="IPR036775">
    <property type="entry name" value="DNA_pol_Y-fam_lit_finger_sf"/>
</dbReference>
<dbReference type="InterPro" id="IPR017961">
    <property type="entry name" value="DNA_pol_Y-fam_little_finger"/>
</dbReference>
<comment type="function">
    <text evidence="15">Poorly processive, error-prone DNA polymerase involved in untargeted mutagenesis. Copies undamaged DNA at stalled replication forks, which arise in vivo from mismatched or misaligned primer ends. These misaligned primers can be extended by PolIV. Exhibits no 3'-5' exonuclease (proofreading) activity. May be involved in translesional synthesis, in conjunction with the beta clamp from PolIII.</text>
</comment>
<keyword evidence="11 15" id="KW-0239">DNA-directed DNA polymerase</keyword>